<feature type="non-terminal residue" evidence="1">
    <location>
        <position position="1"/>
    </location>
</feature>
<sequence length="99" mass="11338">AAFKDIIRMLKEAPTLAFVDDKATLELYTEYSISESSWGEFEAHSPSLEAERSSLPSSSHPLTTILDRAKVFFLRWMWVVQKEEKTSVKEGRKLCRVGE</sequence>
<accession>A0ABQ5KD28</accession>
<reference evidence="1" key="1">
    <citation type="submission" date="2022-03" db="EMBL/GenBank/DDBJ databases">
        <title>Draft genome sequence of Aduncisulcus paluster, a free-living microaerophilic Fornicata.</title>
        <authorList>
            <person name="Yuyama I."/>
            <person name="Kume K."/>
            <person name="Tamura T."/>
            <person name="Inagaki Y."/>
            <person name="Hashimoto T."/>
        </authorList>
    </citation>
    <scope>NUCLEOTIDE SEQUENCE</scope>
    <source>
        <strain evidence="1">NY0171</strain>
    </source>
</reference>
<organism evidence="1 2">
    <name type="scientific">Aduncisulcus paluster</name>
    <dbReference type="NCBI Taxonomy" id="2918883"/>
    <lineage>
        <taxon>Eukaryota</taxon>
        <taxon>Metamonada</taxon>
        <taxon>Carpediemonas-like organisms</taxon>
        <taxon>Aduncisulcus</taxon>
    </lineage>
</organism>
<evidence type="ECO:0000313" key="2">
    <source>
        <dbReference type="Proteomes" id="UP001057375"/>
    </source>
</evidence>
<gene>
    <name evidence="1" type="ORF">ADUPG1_005156</name>
</gene>
<name>A0ABQ5KD28_9EUKA</name>
<proteinExistence type="predicted"/>
<keyword evidence="2" id="KW-1185">Reference proteome</keyword>
<dbReference type="Proteomes" id="UP001057375">
    <property type="component" value="Unassembled WGS sequence"/>
</dbReference>
<protein>
    <submittedName>
        <fullName evidence="1">Uncharacterized protein</fullName>
    </submittedName>
</protein>
<dbReference type="EMBL" id="BQXS01008147">
    <property type="protein sequence ID" value="GKT29105.1"/>
    <property type="molecule type" value="Genomic_DNA"/>
</dbReference>
<comment type="caution">
    <text evidence="1">The sequence shown here is derived from an EMBL/GenBank/DDBJ whole genome shotgun (WGS) entry which is preliminary data.</text>
</comment>
<evidence type="ECO:0000313" key="1">
    <source>
        <dbReference type="EMBL" id="GKT29105.1"/>
    </source>
</evidence>